<protein>
    <submittedName>
        <fullName evidence="1">Uncharacterized protein</fullName>
    </submittedName>
</protein>
<proteinExistence type="predicted"/>
<organism evidence="1 2">
    <name type="scientific">Goodea atripinnis</name>
    <dbReference type="NCBI Taxonomy" id="208336"/>
    <lineage>
        <taxon>Eukaryota</taxon>
        <taxon>Metazoa</taxon>
        <taxon>Chordata</taxon>
        <taxon>Craniata</taxon>
        <taxon>Vertebrata</taxon>
        <taxon>Euteleostomi</taxon>
        <taxon>Actinopterygii</taxon>
        <taxon>Neopterygii</taxon>
        <taxon>Teleostei</taxon>
        <taxon>Neoteleostei</taxon>
        <taxon>Acanthomorphata</taxon>
        <taxon>Ovalentaria</taxon>
        <taxon>Atherinomorphae</taxon>
        <taxon>Cyprinodontiformes</taxon>
        <taxon>Goodeidae</taxon>
        <taxon>Goodea</taxon>
    </lineage>
</organism>
<gene>
    <name evidence="1" type="ORF">GOODEAATRI_007574</name>
</gene>
<dbReference type="EMBL" id="JAHRIO010050361">
    <property type="protein sequence ID" value="MEQ2174395.1"/>
    <property type="molecule type" value="Genomic_DNA"/>
</dbReference>
<evidence type="ECO:0000313" key="2">
    <source>
        <dbReference type="Proteomes" id="UP001476798"/>
    </source>
</evidence>
<keyword evidence="2" id="KW-1185">Reference proteome</keyword>
<dbReference type="Proteomes" id="UP001476798">
    <property type="component" value="Unassembled WGS sequence"/>
</dbReference>
<evidence type="ECO:0000313" key="1">
    <source>
        <dbReference type="EMBL" id="MEQ2174395.1"/>
    </source>
</evidence>
<sequence length="112" mass="13032">MKSAKISRRKTVDLHKSGSSLGPISRYLKVPRSAGHCGIEILSHIKEIQVYQQQSERQTEACSSKNFITMKYRLYNRDKIYNIRKNTVQIFKRLNEMCNLVGEFENAQNTHV</sequence>
<accession>A0ABV0NSL2</accession>
<dbReference type="Gene3D" id="1.10.10.10">
    <property type="entry name" value="Winged helix-like DNA-binding domain superfamily/Winged helix DNA-binding domain"/>
    <property type="match status" value="1"/>
</dbReference>
<comment type="caution">
    <text evidence="1">The sequence shown here is derived from an EMBL/GenBank/DDBJ whole genome shotgun (WGS) entry which is preliminary data.</text>
</comment>
<dbReference type="InterPro" id="IPR036388">
    <property type="entry name" value="WH-like_DNA-bd_sf"/>
</dbReference>
<reference evidence="1 2" key="1">
    <citation type="submission" date="2021-06" db="EMBL/GenBank/DDBJ databases">
        <authorList>
            <person name="Palmer J.M."/>
        </authorList>
    </citation>
    <scope>NUCLEOTIDE SEQUENCE [LARGE SCALE GENOMIC DNA]</scope>
    <source>
        <strain evidence="1 2">GA_2019</strain>
        <tissue evidence="1">Muscle</tissue>
    </source>
</reference>
<name>A0ABV0NSL2_9TELE</name>